<comment type="caution">
    <text evidence="4">The sequence shown here is derived from an EMBL/GenBank/DDBJ whole genome shotgun (WGS) entry which is preliminary data.</text>
</comment>
<keyword evidence="5" id="KW-1185">Reference proteome</keyword>
<accession>A0ABS4ZU02</accession>
<evidence type="ECO:0000256" key="2">
    <source>
        <dbReference type="ARBA" id="ARBA00022598"/>
    </source>
</evidence>
<dbReference type="RefSeq" id="WP_209916843.1">
    <property type="nucleotide sequence ID" value="NZ_JAGIOP010000002.1"/>
</dbReference>
<evidence type="ECO:0000313" key="4">
    <source>
        <dbReference type="EMBL" id="MBP2452618.1"/>
    </source>
</evidence>
<sequence length="638" mass="68622">MAETPVTPIAVVGMGCRLPGQIESPEQLWAALLQGDDLVTEVPAQRWDAHEFYDPEPGVPGRSVSKWGAFLDDVAGFDSGFFGISEREATAIDPQHRLLLETAWEAIEHAGIDPAMLSGSLTGVFMGLEYVISFLGALEAGFIAVPLSVPMGGVHDERVTAVLGDCRPSVILTTSPSSAGVIEYAVQQGDSTVPAVISVDTLDLDARVKAISSREARPETAYLQYTSGSTRTPAGVMVTNRNLTANFEQMMCDFFPHFGKVPPPGTNVVSWLPFYHDMGLMLAVVAPILGGWNTVFTSPLAFLARPARWIQLMGSYPRVVSAGPNFAFELAVGRTSDEDLAGIDLGDVIAVWSGAERVHEATLKRFAQRFGKFNFPEDVLRPSYGLAEATLYVSTGEPGPPSVVAFETEKLSAGHAERCAIGAGTELVGYGTPESPVVRIVDAETRLEVQAGAIGEIWSHGENNCLGYWEKPEQSEYTFGATLADPSPGTPEGPWLRTGDLGFISDGELFIIGRIKDLLIVRGRNVYPDDIEATIQEITGGRVAAIGVEEDRTEQLVAIIEVKKRGDTEEAVAENLLTIKRDVAAAISQVYGLSAADLVLVPRGAIPITTSGKIRRASCVDQYRNDEFNRLDVNVPVS</sequence>
<dbReference type="PROSITE" id="PS52004">
    <property type="entry name" value="KS3_2"/>
    <property type="match status" value="1"/>
</dbReference>
<dbReference type="SMART" id="SM00825">
    <property type="entry name" value="PKS_KS"/>
    <property type="match status" value="1"/>
</dbReference>
<comment type="similarity">
    <text evidence="1">Belongs to the ATP-dependent AMP-binding enzyme family.</text>
</comment>
<dbReference type="EMBL" id="JAGIOP010000002">
    <property type="protein sequence ID" value="MBP2452618.1"/>
    <property type="molecule type" value="Genomic_DNA"/>
</dbReference>
<dbReference type="Gene3D" id="3.30.300.30">
    <property type="match status" value="1"/>
</dbReference>
<dbReference type="InterPro" id="IPR020841">
    <property type="entry name" value="PKS_Beta-ketoAc_synthase_dom"/>
</dbReference>
<dbReference type="Gene3D" id="3.40.50.12780">
    <property type="entry name" value="N-terminal domain of ligase-like"/>
    <property type="match status" value="1"/>
</dbReference>
<dbReference type="NCBIfam" id="NF004509">
    <property type="entry name" value="PRK05850.1"/>
    <property type="match status" value="1"/>
</dbReference>
<dbReference type="PANTHER" id="PTHR22754:SF32">
    <property type="entry name" value="DISCO-INTERACTING PROTEIN 2"/>
    <property type="match status" value="1"/>
</dbReference>
<feature type="domain" description="Ketosynthase family 3 (KS3)" evidence="3">
    <location>
        <begin position="6"/>
        <end position="127"/>
    </location>
</feature>
<reference evidence="4 5" key="1">
    <citation type="submission" date="2021-03" db="EMBL/GenBank/DDBJ databases">
        <title>Sequencing the genomes of 1000 actinobacteria strains.</title>
        <authorList>
            <person name="Klenk H.-P."/>
        </authorList>
    </citation>
    <scope>NUCLEOTIDE SEQUENCE [LARGE SCALE GENOMIC DNA]</scope>
    <source>
        <strain evidence="4 5">DSM 46713</strain>
    </source>
</reference>
<organism evidence="4 5">
    <name type="scientific">Mycolicibacterium lutetiense</name>
    <dbReference type="NCBI Taxonomy" id="1641992"/>
    <lineage>
        <taxon>Bacteria</taxon>
        <taxon>Bacillati</taxon>
        <taxon>Actinomycetota</taxon>
        <taxon>Actinomycetes</taxon>
        <taxon>Mycobacteriales</taxon>
        <taxon>Mycobacteriaceae</taxon>
        <taxon>Mycolicibacterium</taxon>
    </lineage>
</organism>
<dbReference type="Proteomes" id="UP000694460">
    <property type="component" value="Unassembled WGS sequence"/>
</dbReference>
<keyword evidence="2 4" id="KW-0436">Ligase</keyword>
<evidence type="ECO:0000256" key="1">
    <source>
        <dbReference type="ARBA" id="ARBA00006432"/>
    </source>
</evidence>
<dbReference type="GO" id="GO:0016874">
    <property type="term" value="F:ligase activity"/>
    <property type="evidence" value="ECO:0007669"/>
    <property type="project" value="UniProtKB-KW"/>
</dbReference>
<dbReference type="CDD" id="cd00833">
    <property type="entry name" value="PKS"/>
    <property type="match status" value="1"/>
</dbReference>
<dbReference type="Pfam" id="PF00109">
    <property type="entry name" value="ketoacyl-synt"/>
    <property type="match status" value="1"/>
</dbReference>
<evidence type="ECO:0000313" key="5">
    <source>
        <dbReference type="Proteomes" id="UP000694460"/>
    </source>
</evidence>
<gene>
    <name evidence="4" type="ORF">JOF57_002531</name>
</gene>
<dbReference type="InterPro" id="IPR016039">
    <property type="entry name" value="Thiolase-like"/>
</dbReference>
<name>A0ABS4ZU02_9MYCO</name>
<dbReference type="InterPro" id="IPR042099">
    <property type="entry name" value="ANL_N_sf"/>
</dbReference>
<dbReference type="CDD" id="cd05931">
    <property type="entry name" value="FAAL"/>
    <property type="match status" value="1"/>
</dbReference>
<proteinExistence type="inferred from homology"/>
<dbReference type="SUPFAM" id="SSF56801">
    <property type="entry name" value="Acetyl-CoA synthetase-like"/>
    <property type="match status" value="1"/>
</dbReference>
<dbReference type="InterPro" id="IPR045851">
    <property type="entry name" value="AMP-bd_C_sf"/>
</dbReference>
<dbReference type="PANTHER" id="PTHR22754">
    <property type="entry name" value="DISCO-INTERACTING PROTEIN 2 DIP2 -RELATED"/>
    <property type="match status" value="1"/>
</dbReference>
<evidence type="ECO:0000259" key="3">
    <source>
        <dbReference type="PROSITE" id="PS52004"/>
    </source>
</evidence>
<dbReference type="SUPFAM" id="SSF53901">
    <property type="entry name" value="Thiolase-like"/>
    <property type="match status" value="1"/>
</dbReference>
<protein>
    <submittedName>
        <fullName evidence="4">Acyl-CoA synthetase (AMP-forming)/AMP-acid ligase II</fullName>
    </submittedName>
</protein>
<dbReference type="InterPro" id="IPR040097">
    <property type="entry name" value="FAAL/FAAC"/>
</dbReference>
<dbReference type="InterPro" id="IPR014030">
    <property type="entry name" value="Ketoacyl_synth_N"/>
</dbReference>